<protein>
    <recommendedName>
        <fullName evidence="4">Hydrophobe/amphiphile efflux-1 (HAE1) family RND transporter</fullName>
    </recommendedName>
</protein>
<accession>A0A0F5JIY6</accession>
<dbReference type="EMBL" id="AQHV01000008">
    <property type="protein sequence ID" value="KKB57771.1"/>
    <property type="molecule type" value="Genomic_DNA"/>
</dbReference>
<feature type="transmembrane region" description="Helical" evidence="1">
    <location>
        <begin position="880"/>
        <end position="899"/>
    </location>
</feature>
<dbReference type="Gene3D" id="3.30.70.1440">
    <property type="entry name" value="Multidrug efflux transporter AcrB pore domain"/>
    <property type="match status" value="1"/>
</dbReference>
<dbReference type="Pfam" id="PF00873">
    <property type="entry name" value="ACR_tran"/>
    <property type="match status" value="1"/>
</dbReference>
<feature type="transmembrane region" description="Helical" evidence="1">
    <location>
        <begin position="854"/>
        <end position="873"/>
    </location>
</feature>
<dbReference type="PANTHER" id="PTHR32063:SF0">
    <property type="entry name" value="SWARMING MOTILITY PROTEIN SWRC"/>
    <property type="match status" value="1"/>
</dbReference>
<dbReference type="GO" id="GO:0042910">
    <property type="term" value="F:xenobiotic transmembrane transporter activity"/>
    <property type="evidence" value="ECO:0007669"/>
    <property type="project" value="TreeGrafter"/>
</dbReference>
<dbReference type="PRINTS" id="PR00702">
    <property type="entry name" value="ACRIFLAVINRP"/>
</dbReference>
<dbReference type="SUPFAM" id="SSF82693">
    <property type="entry name" value="Multidrug efflux transporter AcrB pore domain, PN1, PN2, PC1 and PC2 subdomains"/>
    <property type="match status" value="2"/>
</dbReference>
<dbReference type="SUPFAM" id="SSF82714">
    <property type="entry name" value="Multidrug efflux transporter AcrB TolC docking domain, DN and DC subdomains"/>
    <property type="match status" value="2"/>
</dbReference>
<evidence type="ECO:0008006" key="4">
    <source>
        <dbReference type="Google" id="ProtNLM"/>
    </source>
</evidence>
<dbReference type="InterPro" id="IPR001036">
    <property type="entry name" value="Acrflvin-R"/>
</dbReference>
<dbReference type="Proteomes" id="UP000033047">
    <property type="component" value="Unassembled WGS sequence"/>
</dbReference>
<dbReference type="SUPFAM" id="SSF82866">
    <property type="entry name" value="Multidrug efflux transporter AcrB transmembrane domain"/>
    <property type="match status" value="2"/>
</dbReference>
<evidence type="ECO:0000256" key="1">
    <source>
        <dbReference type="SAM" id="Phobius"/>
    </source>
</evidence>
<dbReference type="Gene3D" id="1.20.1640.10">
    <property type="entry name" value="Multidrug efflux transporter AcrB transmembrane domain"/>
    <property type="match status" value="2"/>
</dbReference>
<feature type="transmembrane region" description="Helical" evidence="1">
    <location>
        <begin position="337"/>
        <end position="353"/>
    </location>
</feature>
<keyword evidence="1" id="KW-1133">Transmembrane helix</keyword>
<feature type="transmembrane region" description="Helical" evidence="1">
    <location>
        <begin position="955"/>
        <end position="973"/>
    </location>
</feature>
<feature type="transmembrane region" description="Helical" evidence="1">
    <location>
        <begin position="439"/>
        <end position="460"/>
    </location>
</feature>
<name>A0A0F5JIY6_9BACT</name>
<dbReference type="Gene3D" id="3.30.70.1320">
    <property type="entry name" value="Multidrug efflux transporter AcrB pore domain like"/>
    <property type="match status" value="1"/>
</dbReference>
<reference evidence="2 3" key="1">
    <citation type="submission" date="2013-04" db="EMBL/GenBank/DDBJ databases">
        <title>The Genome Sequence of Parabacteroides goldsteinii DSM 19448.</title>
        <authorList>
            <consortium name="The Broad Institute Genomics Platform"/>
            <person name="Earl A."/>
            <person name="Ward D."/>
            <person name="Feldgarden M."/>
            <person name="Gevers D."/>
            <person name="Martens E."/>
            <person name="Sakamoto M."/>
            <person name="Benno Y."/>
            <person name="Song Y."/>
            <person name="Liu C."/>
            <person name="Lee J."/>
            <person name="Bolanos M."/>
            <person name="Vaisanen M.L."/>
            <person name="Finegold S.M."/>
            <person name="Walker B."/>
            <person name="Young S."/>
            <person name="Zeng Q."/>
            <person name="Gargeya S."/>
            <person name="Fitzgerald M."/>
            <person name="Haas B."/>
            <person name="Abouelleil A."/>
            <person name="Allen A.W."/>
            <person name="Alvarado L."/>
            <person name="Arachchi H.M."/>
            <person name="Berlin A.M."/>
            <person name="Chapman S.B."/>
            <person name="Gainer-Dewar J."/>
            <person name="Goldberg J."/>
            <person name="Griggs A."/>
            <person name="Gujja S."/>
            <person name="Hansen M."/>
            <person name="Howarth C."/>
            <person name="Imamovic A."/>
            <person name="Ireland A."/>
            <person name="Larimer J."/>
            <person name="McCowan C."/>
            <person name="Murphy C."/>
            <person name="Pearson M."/>
            <person name="Poon T.W."/>
            <person name="Priest M."/>
            <person name="Roberts A."/>
            <person name="Saif S."/>
            <person name="Shea T."/>
            <person name="Sisk P."/>
            <person name="Sykes S."/>
            <person name="Wortman J."/>
            <person name="Nusbaum C."/>
            <person name="Birren B."/>
        </authorList>
    </citation>
    <scope>NUCLEOTIDE SEQUENCE [LARGE SCALE GENOMIC DNA]</scope>
    <source>
        <strain evidence="2 3">DSM 19448</strain>
    </source>
</reference>
<gene>
    <name evidence="2" type="ORF">HMPREF1535_01218</name>
</gene>
<feature type="transmembrane region" description="Helical" evidence="1">
    <location>
        <begin position="466"/>
        <end position="485"/>
    </location>
</feature>
<dbReference type="RefSeq" id="WP_046145569.1">
    <property type="nucleotide sequence ID" value="NZ_KQ033912.1"/>
</dbReference>
<dbReference type="InterPro" id="IPR027463">
    <property type="entry name" value="AcrB_DN_DC_subdom"/>
</dbReference>
<keyword evidence="1" id="KW-0812">Transmembrane</keyword>
<dbReference type="PATRIC" id="fig|927665.4.peg.1243"/>
<dbReference type="STRING" id="927665.HMPREF1535_01218"/>
<sequence length="1026" mass="115401">MVKFLLQRPIAVLMAFTACFIVGLVTYFTIPVSLLPDIAIPEITIQVSGQNTSARELENTVVKPIRQQLMQVAALRDIHSETRDGAGIIRLSFDFGTNTDLAFIEVNEKIDAAMNYLPREIERPRVIKASATDIPVFCLNLTLKTGDSEAAFLDLCQFAESVIKRRIEQLPEVAMVDITGMMKRQLQIVPDMKTLEMAGITLDDLESALNSNNIEPGSMTVRDGYYEYNIKFSTLLRTPEDVQNIYLHKNDRIFQLKDLAKVAVVPEKETGASLSNGKRAVTLAVIKQADENMDNMKEALQEVTAYFATVYPDIEFSVSRNQTELLDYTISNLKQNLSLGFIFICIVAILFLGDIKSPAVIGLSMVVSLIISFLFFYMFKMSLNIISLSGLILALGMMIDSSIIVTENIMQYRSKGYTLEEACNMGTSEVITPMLSSTLTTIAVFVPLVFMSGIAGAIFYDQAFAVTVGLMVSYFTGIMLLPVLYKLVYSIPDIKHTGFNLRINNLIKEHTLDRFYDAGVNFVFRHKKSNIIFIFVTLPLCALLFYEVPKSRMPEIDQNELIAHIEWNENIHIDENRERVDKLFAQIADDVQEYTSYVGQQQFLLNRDRELSSSEAELYFKTEKSSAISPLQVKITQWLDTNYPQAVFSFSPPITVFEKLFVTGEADVVAEFYARNKAEAPEAQALHKLESQMKASTGIAPVGVAFDNQLNISVDRQKLLLYNVNYNEVYRLLKTAFKENEVATLRSYQQYLPIALAGDGKTVNEVLQQTLVRTQADKEGKSQYIPLQSLVKVTQGEDLKTVTAGKNGEYIPFSFYDVKKAEPLMEEVKKLGEQNWEIDFSGSFFSNKQMLNELVVILLISILLMYFILAAQFESFLQPLIVLIEIPIDVAASLLVLWICGHTMNLMSAIGIVVTCGIIINDSILKLDAINELRKEGVPLMEAIHEAGRRRLRPIIMTSLTTIFGMVPLLFSFDMGSELQKPLSIAMISAMLIGTAVSLFIIPLVYWFIYRKHDPNAVMPEKQTEV</sequence>
<dbReference type="AlphaFoldDB" id="A0A0F5JIY6"/>
<feature type="transmembrane region" description="Helical" evidence="1">
    <location>
        <begin position="12"/>
        <end position="30"/>
    </location>
</feature>
<feature type="transmembrane region" description="Helical" evidence="1">
    <location>
        <begin position="385"/>
        <end position="405"/>
    </location>
</feature>
<comment type="caution">
    <text evidence="2">The sequence shown here is derived from an EMBL/GenBank/DDBJ whole genome shotgun (WGS) entry which is preliminary data.</text>
</comment>
<dbReference type="HOGENOM" id="CLU_002755_1_2_10"/>
<feature type="transmembrane region" description="Helical" evidence="1">
    <location>
        <begin position="905"/>
        <end position="925"/>
    </location>
</feature>
<dbReference type="Gene3D" id="3.30.70.1430">
    <property type="entry name" value="Multidrug efflux transporter AcrB pore domain"/>
    <property type="match status" value="2"/>
</dbReference>
<dbReference type="PROSITE" id="PS51257">
    <property type="entry name" value="PROKAR_LIPOPROTEIN"/>
    <property type="match status" value="1"/>
</dbReference>
<evidence type="ECO:0000313" key="3">
    <source>
        <dbReference type="Proteomes" id="UP000033047"/>
    </source>
</evidence>
<dbReference type="GO" id="GO:0005886">
    <property type="term" value="C:plasma membrane"/>
    <property type="evidence" value="ECO:0007669"/>
    <property type="project" value="TreeGrafter"/>
</dbReference>
<feature type="transmembrane region" description="Helical" evidence="1">
    <location>
        <begin position="985"/>
        <end position="1009"/>
    </location>
</feature>
<keyword evidence="1" id="KW-0472">Membrane</keyword>
<evidence type="ECO:0000313" key="2">
    <source>
        <dbReference type="EMBL" id="KKB57771.1"/>
    </source>
</evidence>
<feature type="transmembrane region" description="Helical" evidence="1">
    <location>
        <begin position="531"/>
        <end position="548"/>
    </location>
</feature>
<proteinExistence type="predicted"/>
<dbReference type="PANTHER" id="PTHR32063">
    <property type="match status" value="1"/>
</dbReference>
<organism evidence="2 3">
    <name type="scientific">Parabacteroides goldsteinii DSM 19448 = WAL 12034</name>
    <dbReference type="NCBI Taxonomy" id="927665"/>
    <lineage>
        <taxon>Bacteria</taxon>
        <taxon>Pseudomonadati</taxon>
        <taxon>Bacteroidota</taxon>
        <taxon>Bacteroidia</taxon>
        <taxon>Bacteroidales</taxon>
        <taxon>Tannerellaceae</taxon>
        <taxon>Parabacteroides</taxon>
    </lineage>
</organism>
<dbReference type="Gene3D" id="3.30.2090.10">
    <property type="entry name" value="Multidrug efflux transporter AcrB TolC docking domain, DN and DC subdomains"/>
    <property type="match status" value="2"/>
</dbReference>
<feature type="transmembrane region" description="Helical" evidence="1">
    <location>
        <begin position="360"/>
        <end position="379"/>
    </location>
</feature>